<name>A0A7H1MLJ9_9LACO</name>
<dbReference type="InterPro" id="IPR045324">
    <property type="entry name" value="Small_multidrug_res"/>
</dbReference>
<dbReference type="RefSeq" id="WP_006846056.1">
    <property type="nucleotide sequence ID" value="NZ_CP026847.1"/>
</dbReference>
<keyword evidence="5" id="KW-1133">Transmembrane helix</keyword>
<evidence type="ECO:0000313" key="8">
    <source>
        <dbReference type="EMBL" id="QNT64335.1"/>
    </source>
</evidence>
<dbReference type="SUPFAM" id="SSF103481">
    <property type="entry name" value="Multidrug resistance efflux transporter EmrE"/>
    <property type="match status" value="1"/>
</dbReference>
<sequence length="107" mass="11530">MNYLLLALAIVSELIGTSLLKYTDGFTKMYPTVATLLAYVVSFYCLSIVVKALPVNVVYAIWSGVGIVLVTLISVFVFHNSINYPTILGTGLIVIGVILVNMFGSGH</sequence>
<dbReference type="PANTHER" id="PTHR30561:SF1">
    <property type="entry name" value="MULTIDRUG TRANSPORTER EMRE"/>
    <property type="match status" value="1"/>
</dbReference>
<dbReference type="InterPro" id="IPR000390">
    <property type="entry name" value="Small_drug/metabolite_transptr"/>
</dbReference>
<gene>
    <name evidence="8" type="ORF">FY536_03130</name>
</gene>
<keyword evidence="3" id="KW-1003">Cell membrane</keyword>
<proteinExistence type="inferred from homology"/>
<dbReference type="GO" id="GO:0031460">
    <property type="term" value="P:glycine betaine transport"/>
    <property type="evidence" value="ECO:0007669"/>
    <property type="project" value="TreeGrafter"/>
</dbReference>
<accession>A0A7H1MLJ9</accession>
<keyword evidence="9" id="KW-1185">Reference proteome</keyword>
<evidence type="ECO:0000256" key="4">
    <source>
        <dbReference type="ARBA" id="ARBA00022692"/>
    </source>
</evidence>
<protein>
    <submittedName>
        <fullName evidence="8">Multidrug efflux SMR transporter</fullName>
    </submittedName>
</protein>
<dbReference type="InterPro" id="IPR037185">
    <property type="entry name" value="EmrE-like"/>
</dbReference>
<keyword evidence="2" id="KW-0813">Transport</keyword>
<dbReference type="Pfam" id="PF00893">
    <property type="entry name" value="Multi_Drug_Res"/>
    <property type="match status" value="1"/>
</dbReference>
<dbReference type="FunFam" id="1.10.3730.20:FF:000001">
    <property type="entry name" value="Quaternary ammonium compound resistance transporter SugE"/>
    <property type="match status" value="1"/>
</dbReference>
<evidence type="ECO:0000256" key="1">
    <source>
        <dbReference type="ARBA" id="ARBA00004651"/>
    </source>
</evidence>
<evidence type="ECO:0000256" key="2">
    <source>
        <dbReference type="ARBA" id="ARBA00022448"/>
    </source>
</evidence>
<dbReference type="GO" id="GO:0015199">
    <property type="term" value="F:amino-acid betaine transmembrane transporter activity"/>
    <property type="evidence" value="ECO:0007669"/>
    <property type="project" value="TreeGrafter"/>
</dbReference>
<comment type="subcellular location">
    <subcellularLocation>
        <location evidence="1 7">Cell membrane</location>
        <topology evidence="1 7">Multi-pass membrane protein</topology>
    </subcellularLocation>
</comment>
<evidence type="ECO:0000313" key="9">
    <source>
        <dbReference type="Proteomes" id="UP000516446"/>
    </source>
</evidence>
<evidence type="ECO:0000256" key="7">
    <source>
        <dbReference type="RuleBase" id="RU003942"/>
    </source>
</evidence>
<dbReference type="GO" id="GO:0015220">
    <property type="term" value="F:choline transmembrane transporter activity"/>
    <property type="evidence" value="ECO:0007669"/>
    <property type="project" value="TreeGrafter"/>
</dbReference>
<dbReference type="GO" id="GO:0005886">
    <property type="term" value="C:plasma membrane"/>
    <property type="evidence" value="ECO:0007669"/>
    <property type="project" value="UniProtKB-SubCell"/>
</dbReference>
<organism evidence="8 9">
    <name type="scientific">Weissella koreensis</name>
    <dbReference type="NCBI Taxonomy" id="165096"/>
    <lineage>
        <taxon>Bacteria</taxon>
        <taxon>Bacillati</taxon>
        <taxon>Bacillota</taxon>
        <taxon>Bacilli</taxon>
        <taxon>Lactobacillales</taxon>
        <taxon>Lactobacillaceae</taxon>
        <taxon>Weissella</taxon>
    </lineage>
</organism>
<dbReference type="Proteomes" id="UP000516446">
    <property type="component" value="Chromosome"/>
</dbReference>
<keyword evidence="6" id="KW-0472">Membrane</keyword>
<evidence type="ECO:0000256" key="5">
    <source>
        <dbReference type="ARBA" id="ARBA00022989"/>
    </source>
</evidence>
<comment type="similarity">
    <text evidence="7">Belongs to the drug/metabolite transporter (DMT) superfamily. Small multidrug resistance (SMR) (TC 2.A.7.1) family.</text>
</comment>
<evidence type="ECO:0000256" key="6">
    <source>
        <dbReference type="ARBA" id="ARBA00023136"/>
    </source>
</evidence>
<dbReference type="EMBL" id="CP043431">
    <property type="protein sequence ID" value="QNT64335.1"/>
    <property type="molecule type" value="Genomic_DNA"/>
</dbReference>
<dbReference type="OMA" id="EGFTQAW"/>
<evidence type="ECO:0000256" key="3">
    <source>
        <dbReference type="ARBA" id="ARBA00022475"/>
    </source>
</evidence>
<dbReference type="Gene3D" id="1.10.3730.20">
    <property type="match status" value="1"/>
</dbReference>
<dbReference type="GO" id="GO:0015297">
    <property type="term" value="F:antiporter activity"/>
    <property type="evidence" value="ECO:0007669"/>
    <property type="project" value="TreeGrafter"/>
</dbReference>
<dbReference type="PANTHER" id="PTHR30561">
    <property type="entry name" value="SMR FAMILY PROTON-DEPENDENT DRUG EFFLUX TRANSPORTER SUGE"/>
    <property type="match status" value="1"/>
</dbReference>
<reference evidence="8 9" key="1">
    <citation type="submission" date="2019-08" db="EMBL/GenBank/DDBJ databases">
        <authorList>
            <person name="Chang H.C."/>
            <person name="Mun S.Y."/>
        </authorList>
    </citation>
    <scope>NUCLEOTIDE SEQUENCE [LARGE SCALE GENOMIC DNA]</scope>
    <source>
        <strain evidence="8 9">SK</strain>
    </source>
</reference>
<keyword evidence="4 7" id="KW-0812">Transmembrane</keyword>
<dbReference type="AlphaFoldDB" id="A0A7H1MLJ9"/>